<dbReference type="AlphaFoldDB" id="A0AAV4V445"/>
<gene>
    <name evidence="1" type="ORF">CEXT_485231</name>
</gene>
<organism evidence="1 2">
    <name type="scientific">Caerostris extrusa</name>
    <name type="common">Bark spider</name>
    <name type="synonym">Caerostris bankana</name>
    <dbReference type="NCBI Taxonomy" id="172846"/>
    <lineage>
        <taxon>Eukaryota</taxon>
        <taxon>Metazoa</taxon>
        <taxon>Ecdysozoa</taxon>
        <taxon>Arthropoda</taxon>
        <taxon>Chelicerata</taxon>
        <taxon>Arachnida</taxon>
        <taxon>Araneae</taxon>
        <taxon>Araneomorphae</taxon>
        <taxon>Entelegynae</taxon>
        <taxon>Araneoidea</taxon>
        <taxon>Araneidae</taxon>
        <taxon>Caerostris</taxon>
    </lineage>
</organism>
<comment type="caution">
    <text evidence="1">The sequence shown here is derived from an EMBL/GenBank/DDBJ whole genome shotgun (WGS) entry which is preliminary data.</text>
</comment>
<keyword evidence="2" id="KW-1185">Reference proteome</keyword>
<sequence length="26" mass="2630">AHLAPGVIRHVVTEFSPSPVAFGSGP</sequence>
<reference evidence="1 2" key="1">
    <citation type="submission" date="2021-06" db="EMBL/GenBank/DDBJ databases">
        <title>Caerostris extrusa draft genome.</title>
        <authorList>
            <person name="Kono N."/>
            <person name="Arakawa K."/>
        </authorList>
    </citation>
    <scope>NUCLEOTIDE SEQUENCE [LARGE SCALE GENOMIC DNA]</scope>
</reference>
<dbReference type="Proteomes" id="UP001054945">
    <property type="component" value="Unassembled WGS sequence"/>
</dbReference>
<feature type="non-terminal residue" evidence="1">
    <location>
        <position position="1"/>
    </location>
</feature>
<accession>A0AAV4V445</accession>
<proteinExistence type="predicted"/>
<evidence type="ECO:0000313" key="2">
    <source>
        <dbReference type="Proteomes" id="UP001054945"/>
    </source>
</evidence>
<protein>
    <submittedName>
        <fullName evidence="1">Uncharacterized protein</fullName>
    </submittedName>
</protein>
<dbReference type="EMBL" id="BPLR01013927">
    <property type="protein sequence ID" value="GIY64808.1"/>
    <property type="molecule type" value="Genomic_DNA"/>
</dbReference>
<evidence type="ECO:0000313" key="1">
    <source>
        <dbReference type="EMBL" id="GIY64808.1"/>
    </source>
</evidence>
<name>A0AAV4V445_CAEEX</name>